<dbReference type="EMBL" id="GIFC01007721">
    <property type="protein sequence ID" value="MXU89804.1"/>
    <property type="molecule type" value="Transcribed_RNA"/>
</dbReference>
<accession>A0A6B0UJH9</accession>
<reference evidence="2" key="1">
    <citation type="submission" date="2019-12" db="EMBL/GenBank/DDBJ databases">
        <title>An insight into the sialome of adult female Ixodes ricinus ticks feeding for 6 days.</title>
        <authorList>
            <person name="Perner J."/>
            <person name="Ribeiro J.M.C."/>
        </authorList>
    </citation>
    <scope>NUCLEOTIDE SEQUENCE</scope>
    <source>
        <strain evidence="2">Semi-engorged</strain>
        <tissue evidence="2">Salivary glands</tissue>
    </source>
</reference>
<keyword evidence="1" id="KW-0472">Membrane</keyword>
<keyword evidence="1" id="KW-1133">Transmembrane helix</keyword>
<dbReference type="AlphaFoldDB" id="A0A6B0UJH9"/>
<name>A0A6B0UJH9_IXORI</name>
<feature type="transmembrane region" description="Helical" evidence="1">
    <location>
        <begin position="87"/>
        <end position="109"/>
    </location>
</feature>
<protein>
    <submittedName>
        <fullName evidence="2">Uncharacterized protein</fullName>
    </submittedName>
</protein>
<organism evidence="2">
    <name type="scientific">Ixodes ricinus</name>
    <name type="common">Common tick</name>
    <name type="synonym">Acarus ricinus</name>
    <dbReference type="NCBI Taxonomy" id="34613"/>
    <lineage>
        <taxon>Eukaryota</taxon>
        <taxon>Metazoa</taxon>
        <taxon>Ecdysozoa</taxon>
        <taxon>Arthropoda</taxon>
        <taxon>Chelicerata</taxon>
        <taxon>Arachnida</taxon>
        <taxon>Acari</taxon>
        <taxon>Parasitiformes</taxon>
        <taxon>Ixodida</taxon>
        <taxon>Ixodoidea</taxon>
        <taxon>Ixodidae</taxon>
        <taxon>Ixodinae</taxon>
        <taxon>Ixodes</taxon>
    </lineage>
</organism>
<sequence length="110" mass="12172">MIHARVGTGSFAAPCLWCSSRALEWWWRRFVSDEVHSRARDLPRLLLCDAAGAGGKRSPVSLGVEDDMFALVHTGTGSPRKWIDEHVIIVIICTMATLAGFLFVCVLVLF</sequence>
<keyword evidence="1" id="KW-0812">Transmembrane</keyword>
<proteinExistence type="predicted"/>
<evidence type="ECO:0000256" key="1">
    <source>
        <dbReference type="SAM" id="Phobius"/>
    </source>
</evidence>
<evidence type="ECO:0000313" key="2">
    <source>
        <dbReference type="EMBL" id="MXU89804.1"/>
    </source>
</evidence>